<dbReference type="PANTHER" id="PTHR36926:SF1">
    <property type="entry name" value="COLICIN V PRODUCTION PROTEIN"/>
    <property type="match status" value="1"/>
</dbReference>
<comment type="subcellular location">
    <subcellularLocation>
        <location evidence="1">Membrane</location>
        <topology evidence="1">Multi-pass membrane protein</topology>
    </subcellularLocation>
</comment>
<feature type="transmembrane region" description="Helical" evidence="5">
    <location>
        <begin position="30"/>
        <end position="47"/>
    </location>
</feature>
<accession>A0AA95H8J8</accession>
<protein>
    <submittedName>
        <fullName evidence="6">CvpA family protein</fullName>
    </submittedName>
</protein>
<keyword evidence="3 5" id="KW-1133">Transmembrane helix</keyword>
<dbReference type="Proteomes" id="UP001300672">
    <property type="component" value="Chromosome"/>
</dbReference>
<proteinExistence type="predicted"/>
<evidence type="ECO:0000256" key="1">
    <source>
        <dbReference type="ARBA" id="ARBA00004141"/>
    </source>
</evidence>
<evidence type="ECO:0000256" key="5">
    <source>
        <dbReference type="SAM" id="Phobius"/>
    </source>
</evidence>
<evidence type="ECO:0000256" key="4">
    <source>
        <dbReference type="ARBA" id="ARBA00023136"/>
    </source>
</evidence>
<reference evidence="6" key="2">
    <citation type="submission" date="2023-04" db="EMBL/GenBank/DDBJ databases">
        <authorList>
            <person name="Beletskiy A.V."/>
            <person name="Mardanov A.V."/>
            <person name="Ravin N.V."/>
        </authorList>
    </citation>
    <scope>NUCLEOTIDE SEQUENCE</scope>
    <source>
        <strain evidence="6">GKL-01</strain>
    </source>
</reference>
<dbReference type="KEGG" id="tdu:QJT80_03110"/>
<sequence>MTAEILDFGILVLIVLSAIIGLIRGFVREALSLLTWVAAFGFAAIYFKPLALHLPFSGQSEVVKLGISFAVIFFTVLIIGAIVNHLISTAIASIGLGGVDHILGGIFGVLRGGLIVTLLVLLLSLTTVSKNAWWQDSILMPWFEKAAVEVKAMIPQDFSGYFEHTPQDAAK</sequence>
<dbReference type="AlphaFoldDB" id="A0AA95H8J8"/>
<reference evidence="6" key="1">
    <citation type="journal article" date="2023" name="Int. J. Mol. Sci.">
        <title>Metagenomics Revealed a New Genus 'Candidatus Thiocaldithrix dubininis' gen. nov., sp. nov. and a New Species 'Candidatus Thiothrix putei' sp. nov. in the Family Thiotrichaceae, Some Members of Which Have Traits of Both Na+- and H+-Motive Energetics.</title>
        <authorList>
            <person name="Ravin N.V."/>
            <person name="Muntyan M.S."/>
            <person name="Smolyakov D.D."/>
            <person name="Rudenko T.S."/>
            <person name="Beletsky A.V."/>
            <person name="Mardanov A.V."/>
            <person name="Grabovich M.Y."/>
        </authorList>
    </citation>
    <scope>NUCLEOTIDE SEQUENCE</scope>
    <source>
        <strain evidence="6">GKL-01</strain>
    </source>
</reference>
<feature type="transmembrane region" description="Helical" evidence="5">
    <location>
        <begin position="99"/>
        <end position="125"/>
    </location>
</feature>
<dbReference type="EMBL" id="CP124755">
    <property type="protein sequence ID" value="WGZ91468.1"/>
    <property type="molecule type" value="Genomic_DNA"/>
</dbReference>
<keyword evidence="2 5" id="KW-0812">Transmembrane</keyword>
<dbReference type="InterPro" id="IPR003825">
    <property type="entry name" value="Colicin-V_CvpA"/>
</dbReference>
<dbReference type="PANTHER" id="PTHR36926">
    <property type="entry name" value="COLICIN V PRODUCTION PROTEIN"/>
    <property type="match status" value="1"/>
</dbReference>
<dbReference type="Pfam" id="PF02674">
    <property type="entry name" value="Colicin_V"/>
    <property type="match status" value="1"/>
</dbReference>
<evidence type="ECO:0000256" key="2">
    <source>
        <dbReference type="ARBA" id="ARBA00022692"/>
    </source>
</evidence>
<dbReference type="GO" id="GO:0016020">
    <property type="term" value="C:membrane"/>
    <property type="evidence" value="ECO:0007669"/>
    <property type="project" value="UniProtKB-SubCell"/>
</dbReference>
<dbReference type="GO" id="GO:0009403">
    <property type="term" value="P:toxin biosynthetic process"/>
    <property type="evidence" value="ECO:0007669"/>
    <property type="project" value="InterPro"/>
</dbReference>
<evidence type="ECO:0000256" key="3">
    <source>
        <dbReference type="ARBA" id="ARBA00022989"/>
    </source>
</evidence>
<dbReference type="InterPro" id="IPR052719">
    <property type="entry name" value="CvpA-like"/>
</dbReference>
<evidence type="ECO:0000313" key="6">
    <source>
        <dbReference type="EMBL" id="WGZ91468.1"/>
    </source>
</evidence>
<feature type="transmembrane region" description="Helical" evidence="5">
    <location>
        <begin position="67"/>
        <end position="87"/>
    </location>
</feature>
<organism evidence="6">
    <name type="scientific">Candidatus Thiocaldithrix dubininis</name>
    <dbReference type="NCBI Taxonomy" id="3080823"/>
    <lineage>
        <taxon>Bacteria</taxon>
        <taxon>Pseudomonadati</taxon>
        <taxon>Pseudomonadota</taxon>
        <taxon>Gammaproteobacteria</taxon>
        <taxon>Thiotrichales</taxon>
        <taxon>Thiotrichaceae</taxon>
        <taxon>Candidatus Thiocaldithrix</taxon>
    </lineage>
</organism>
<feature type="transmembrane region" description="Helical" evidence="5">
    <location>
        <begin position="6"/>
        <end position="23"/>
    </location>
</feature>
<name>A0AA95H8J8_9GAMM</name>
<gene>
    <name evidence="6" type="ORF">QJT80_03110</name>
</gene>
<keyword evidence="4 5" id="KW-0472">Membrane</keyword>